<dbReference type="EMBL" id="CM037013">
    <property type="protein sequence ID" value="KAH7688725.1"/>
    <property type="molecule type" value="Genomic_DNA"/>
</dbReference>
<reference evidence="2" key="1">
    <citation type="journal article" date="2022" name="Nat. Commun.">
        <title>Chromosome evolution and the genetic basis of agronomically important traits in greater yam.</title>
        <authorList>
            <person name="Bredeson J.V."/>
            <person name="Lyons J.B."/>
            <person name="Oniyinde I.O."/>
            <person name="Okereke N.R."/>
            <person name="Kolade O."/>
            <person name="Nnabue I."/>
            <person name="Nwadili C.O."/>
            <person name="Hribova E."/>
            <person name="Parker M."/>
            <person name="Nwogha J."/>
            <person name="Shu S."/>
            <person name="Carlson J."/>
            <person name="Kariba R."/>
            <person name="Muthemba S."/>
            <person name="Knop K."/>
            <person name="Barton G.J."/>
            <person name="Sherwood A.V."/>
            <person name="Lopez-Montes A."/>
            <person name="Asiedu R."/>
            <person name="Jamnadass R."/>
            <person name="Muchugi A."/>
            <person name="Goodstein D."/>
            <person name="Egesi C.N."/>
            <person name="Featherston J."/>
            <person name="Asfaw A."/>
            <person name="Simpson G.G."/>
            <person name="Dolezel J."/>
            <person name="Hendre P.S."/>
            <person name="Van Deynze A."/>
            <person name="Kumar P.L."/>
            <person name="Obidiegwu J.E."/>
            <person name="Bhattacharjee R."/>
            <person name="Rokhsar D.S."/>
        </authorList>
    </citation>
    <scope>NUCLEOTIDE SEQUENCE [LARGE SCALE GENOMIC DNA]</scope>
    <source>
        <strain evidence="2">cv. TDa95/00328</strain>
    </source>
</reference>
<protein>
    <submittedName>
        <fullName evidence="1">tRNA (Guanine-N1-)-methyltransferase N-terminal protein</fullName>
    </submittedName>
</protein>
<dbReference type="Proteomes" id="UP000827976">
    <property type="component" value="Chromosome 3"/>
</dbReference>
<sequence length="734" mass="84146">MERFFKSIPKSIETRTSSSSDASTAAQKKSRVEFDPSDIIADPGLRKPIEEYDTGIRDQVRGEYLLMGPCQPIGHNFPRKQQGKDLRSFKELWFQKFDWLEYSVEKDAAYCFYCYLFKQPRSDKLGIDAFTKTGFSNWKKAMEVFIEHVGGVNSNHNNARRHCEDFKNQRQSVSHIFSSHSREMEIAYRARVTAVLRVIRFLLLQGLAFRGHDESSSSTNKGNFLEMLNWYGTEVESVCHVIKENAPGNNQMTSPQIQKELVRACAEETTRAIIDEIGDNHFSILLDESCDKSIKEQMAVIVRFVNKQGQVIERFLAVEHVVDTSAISLKTALDGLFARYGLSISRLRGQGYDGASNMRGSILAISDFFSYVTMIVNIVGASCKRRDALLQKHHDKIVEKLERGEIFSGRGQHQETNLARPDDTRWGSHYTTLIRLFTIGMASGLIQRMESFEFIFILHLMIKVLGLTNDLSNALQQKDQNIVNAMGLIVTVKELMQDLRENGWSTFLEEVKSFCVAMSVSIPNMEDSIPVRGRSRRGGQLVTYYHHYHAEIFIVVIDLLNAEMNNRFSESSTELLRCIACLDPRNSFSKFDHGMLVRLAQIYSDDFSTSDYLILKEQLHIYIHDVRRNSDFSSCHDVASLAVKMVQTDKHLTFPLVYRLIELALILPVATATVERAFSAMNIIKTYLRNKIGDEWLNNMMVCYIEREMFAKIDEETILQCFQNMQNRKIQLPP</sequence>
<evidence type="ECO:0000313" key="1">
    <source>
        <dbReference type="EMBL" id="KAH7688725.1"/>
    </source>
</evidence>
<evidence type="ECO:0000313" key="2">
    <source>
        <dbReference type="Proteomes" id="UP000827976"/>
    </source>
</evidence>
<accession>A0ACB7WKI9</accession>
<name>A0ACB7WKI9_DIOAL</name>
<organism evidence="1 2">
    <name type="scientific">Dioscorea alata</name>
    <name type="common">Purple yam</name>
    <dbReference type="NCBI Taxonomy" id="55571"/>
    <lineage>
        <taxon>Eukaryota</taxon>
        <taxon>Viridiplantae</taxon>
        <taxon>Streptophyta</taxon>
        <taxon>Embryophyta</taxon>
        <taxon>Tracheophyta</taxon>
        <taxon>Spermatophyta</taxon>
        <taxon>Magnoliopsida</taxon>
        <taxon>Liliopsida</taxon>
        <taxon>Dioscoreales</taxon>
        <taxon>Dioscoreaceae</taxon>
        <taxon>Dioscorea</taxon>
    </lineage>
</organism>
<keyword evidence="2" id="KW-1185">Reference proteome</keyword>
<proteinExistence type="predicted"/>
<comment type="caution">
    <text evidence="1">The sequence shown here is derived from an EMBL/GenBank/DDBJ whole genome shotgun (WGS) entry which is preliminary data.</text>
</comment>
<gene>
    <name evidence="1" type="ORF">IHE45_03G050400</name>
</gene>